<protein>
    <submittedName>
        <fullName evidence="3">Uncharacterized protein</fullName>
    </submittedName>
</protein>
<comment type="caution">
    <text evidence="3">The sequence shown here is derived from an EMBL/GenBank/DDBJ whole genome shotgun (WGS) entry which is preliminary data.</text>
</comment>
<gene>
    <name evidence="3" type="ORF">SDC9_180648</name>
</gene>
<sequence>METPIVNNANQVKPNQPNQPIEESKIEDEKVMTPVIDTVTETPEAKLPEIEIENENMTPQVAIPVDLGGWPLVNVLMTGVIVLLALISFVSKKKKEELSVFEGVEVISMYKRSSVYSILISIVSIGLLIFLFVTSNFSLNMILVNEWTPIFIAVIILATILFLFSLRWKEVSE</sequence>
<evidence type="ECO:0000256" key="2">
    <source>
        <dbReference type="SAM" id="Phobius"/>
    </source>
</evidence>
<organism evidence="3">
    <name type="scientific">bioreactor metagenome</name>
    <dbReference type="NCBI Taxonomy" id="1076179"/>
    <lineage>
        <taxon>unclassified sequences</taxon>
        <taxon>metagenomes</taxon>
        <taxon>ecological metagenomes</taxon>
    </lineage>
</organism>
<keyword evidence="2" id="KW-0472">Membrane</keyword>
<evidence type="ECO:0000313" key="3">
    <source>
        <dbReference type="EMBL" id="MPN33164.1"/>
    </source>
</evidence>
<feature type="region of interest" description="Disordered" evidence="1">
    <location>
        <begin position="1"/>
        <end position="27"/>
    </location>
</feature>
<feature type="transmembrane region" description="Helical" evidence="2">
    <location>
        <begin position="115"/>
        <end position="135"/>
    </location>
</feature>
<dbReference type="AlphaFoldDB" id="A0A645HAN1"/>
<feature type="transmembrane region" description="Helical" evidence="2">
    <location>
        <begin position="147"/>
        <end position="166"/>
    </location>
</feature>
<proteinExistence type="predicted"/>
<dbReference type="EMBL" id="VSSQ01085545">
    <property type="protein sequence ID" value="MPN33164.1"/>
    <property type="molecule type" value="Genomic_DNA"/>
</dbReference>
<name>A0A645HAN1_9ZZZZ</name>
<reference evidence="3" key="1">
    <citation type="submission" date="2019-08" db="EMBL/GenBank/DDBJ databases">
        <authorList>
            <person name="Kucharzyk K."/>
            <person name="Murdoch R.W."/>
            <person name="Higgins S."/>
            <person name="Loffler F."/>
        </authorList>
    </citation>
    <scope>NUCLEOTIDE SEQUENCE</scope>
</reference>
<feature type="compositionally biased region" description="Polar residues" evidence="1">
    <location>
        <begin position="1"/>
        <end position="21"/>
    </location>
</feature>
<evidence type="ECO:0000256" key="1">
    <source>
        <dbReference type="SAM" id="MobiDB-lite"/>
    </source>
</evidence>
<keyword evidence="2" id="KW-1133">Transmembrane helix</keyword>
<accession>A0A645HAN1</accession>
<feature type="transmembrane region" description="Helical" evidence="2">
    <location>
        <begin position="69"/>
        <end position="90"/>
    </location>
</feature>
<keyword evidence="2" id="KW-0812">Transmembrane</keyword>